<evidence type="ECO:0000256" key="11">
    <source>
        <dbReference type="ARBA" id="ARBA00048810"/>
    </source>
</evidence>
<dbReference type="NCBIfam" id="NF002881">
    <property type="entry name" value="PRK03343.1"/>
    <property type="match status" value="1"/>
</dbReference>
<evidence type="ECO:0000256" key="5">
    <source>
        <dbReference type="ARBA" id="ARBA00013151"/>
    </source>
</evidence>
<comment type="subcellular location">
    <subcellularLocation>
        <location evidence="2 12">Cytoplasm</location>
    </subcellularLocation>
</comment>
<evidence type="ECO:0000256" key="3">
    <source>
        <dbReference type="ARBA" id="ARBA00004857"/>
    </source>
</evidence>
<keyword evidence="8 12" id="KW-0808">Transferase</keyword>
<protein>
    <recommendedName>
        <fullName evidence="6 12">Transaldolase</fullName>
        <ecNumber evidence="5 12">2.2.1.2</ecNumber>
    </recommendedName>
</protein>
<evidence type="ECO:0000256" key="1">
    <source>
        <dbReference type="ARBA" id="ARBA00003518"/>
    </source>
</evidence>
<dbReference type="GO" id="GO:0004801">
    <property type="term" value="F:transaldolase activity"/>
    <property type="evidence" value="ECO:0007669"/>
    <property type="project" value="UniProtKB-UniRule"/>
</dbReference>
<evidence type="ECO:0000256" key="2">
    <source>
        <dbReference type="ARBA" id="ARBA00004496"/>
    </source>
</evidence>
<reference evidence="13 14" key="1">
    <citation type="submission" date="2016-06" db="EMBL/GenBank/DDBJ databases">
        <title>Complete genome sequence of a saline-alkali tolerant type strain Dietzia timorensis ID05-A0528T.</title>
        <authorList>
            <person name="Wu X."/>
        </authorList>
    </citation>
    <scope>NUCLEOTIDE SEQUENCE [LARGE SCALE GENOMIC DNA]</scope>
    <source>
        <strain evidence="13 14">ID05-A0528</strain>
    </source>
</reference>
<dbReference type="AlphaFoldDB" id="A0A173LLT4"/>
<dbReference type="KEGG" id="dtm:BJL86_1695"/>
<dbReference type="GO" id="GO:0005737">
    <property type="term" value="C:cytoplasm"/>
    <property type="evidence" value="ECO:0007669"/>
    <property type="project" value="UniProtKB-SubCell"/>
</dbReference>
<dbReference type="PANTHER" id="PTHR10683">
    <property type="entry name" value="TRANSALDOLASE"/>
    <property type="match status" value="1"/>
</dbReference>
<dbReference type="RefSeq" id="WP_067471083.1">
    <property type="nucleotide sequence ID" value="NZ_CP015961.1"/>
</dbReference>
<organism evidence="13 14">
    <name type="scientific">Dietzia timorensis</name>
    <dbReference type="NCBI Taxonomy" id="499555"/>
    <lineage>
        <taxon>Bacteria</taxon>
        <taxon>Bacillati</taxon>
        <taxon>Actinomycetota</taxon>
        <taxon>Actinomycetes</taxon>
        <taxon>Mycobacteriales</taxon>
        <taxon>Dietziaceae</taxon>
        <taxon>Dietzia</taxon>
    </lineage>
</organism>
<dbReference type="PROSITE" id="PS01054">
    <property type="entry name" value="TRANSALDOLASE_1"/>
    <property type="match status" value="1"/>
</dbReference>
<dbReference type="InterPro" id="IPR013785">
    <property type="entry name" value="Aldolase_TIM"/>
</dbReference>
<dbReference type="NCBIfam" id="TIGR00876">
    <property type="entry name" value="tal_mycobact"/>
    <property type="match status" value="1"/>
</dbReference>
<evidence type="ECO:0000256" key="9">
    <source>
        <dbReference type="ARBA" id="ARBA00023126"/>
    </source>
</evidence>
<evidence type="ECO:0000256" key="10">
    <source>
        <dbReference type="ARBA" id="ARBA00023270"/>
    </source>
</evidence>
<keyword evidence="9 12" id="KW-0570">Pentose shunt</keyword>
<evidence type="ECO:0000256" key="8">
    <source>
        <dbReference type="ARBA" id="ARBA00022679"/>
    </source>
</evidence>
<dbReference type="PROSITE" id="PS00958">
    <property type="entry name" value="TRANSALDOLASE_2"/>
    <property type="match status" value="1"/>
</dbReference>
<dbReference type="InterPro" id="IPR001585">
    <property type="entry name" value="TAL/FSA"/>
</dbReference>
<dbReference type="UniPathway" id="UPA00115">
    <property type="reaction ID" value="UER00414"/>
</dbReference>
<proteinExistence type="inferred from homology"/>
<dbReference type="SUPFAM" id="SSF51569">
    <property type="entry name" value="Aldolase"/>
    <property type="match status" value="1"/>
</dbReference>
<comment type="similarity">
    <text evidence="4 12">Belongs to the transaldolase family. Type 2 subfamily.</text>
</comment>
<comment type="function">
    <text evidence="1 12">Transaldolase is important for the balance of metabolites in the pentose-phosphate pathway.</text>
</comment>
<dbReference type="CDD" id="cd00955">
    <property type="entry name" value="Transaldolase_like"/>
    <property type="match status" value="1"/>
</dbReference>
<dbReference type="InterPro" id="IPR018225">
    <property type="entry name" value="Transaldolase_AS"/>
</dbReference>
<dbReference type="HAMAP" id="MF_00493">
    <property type="entry name" value="Transaldolase_2"/>
    <property type="match status" value="1"/>
</dbReference>
<gene>
    <name evidence="12" type="primary">tal</name>
    <name evidence="13" type="ORF">BJL86_1695</name>
</gene>
<dbReference type="GO" id="GO:0005975">
    <property type="term" value="P:carbohydrate metabolic process"/>
    <property type="evidence" value="ECO:0007669"/>
    <property type="project" value="InterPro"/>
</dbReference>
<evidence type="ECO:0000256" key="7">
    <source>
        <dbReference type="ARBA" id="ARBA00022490"/>
    </source>
</evidence>
<keyword evidence="10 12" id="KW-0704">Schiff base</keyword>
<name>A0A173LLT4_9ACTN</name>
<evidence type="ECO:0000256" key="4">
    <source>
        <dbReference type="ARBA" id="ARBA00008426"/>
    </source>
</evidence>
<dbReference type="STRING" id="499555.BJL86_1695"/>
<dbReference type="EMBL" id="CP015961">
    <property type="protein sequence ID" value="ANI92471.1"/>
    <property type="molecule type" value="Genomic_DNA"/>
</dbReference>
<dbReference type="Pfam" id="PF00923">
    <property type="entry name" value="TAL_FSA"/>
    <property type="match status" value="1"/>
</dbReference>
<dbReference type="PANTHER" id="PTHR10683:SF31">
    <property type="entry name" value="TRANSALDOLASE"/>
    <property type="match status" value="1"/>
</dbReference>
<comment type="pathway">
    <text evidence="3 12">Carbohydrate degradation; pentose phosphate pathway; D-glyceraldehyde 3-phosphate and beta-D-fructose 6-phosphate from D-ribose 5-phosphate and D-xylulose 5-phosphate (non-oxidative stage): step 2/3.</text>
</comment>
<dbReference type="Proteomes" id="UP000186104">
    <property type="component" value="Chromosome"/>
</dbReference>
<evidence type="ECO:0000313" key="14">
    <source>
        <dbReference type="Proteomes" id="UP000186104"/>
    </source>
</evidence>
<dbReference type="EC" id="2.2.1.2" evidence="5 12"/>
<dbReference type="GO" id="GO:0006098">
    <property type="term" value="P:pentose-phosphate shunt"/>
    <property type="evidence" value="ECO:0007669"/>
    <property type="project" value="UniProtKB-UniRule"/>
</dbReference>
<dbReference type="Gene3D" id="3.20.20.70">
    <property type="entry name" value="Aldolase class I"/>
    <property type="match status" value="1"/>
</dbReference>
<dbReference type="PIRSF" id="PIRSF036915">
    <property type="entry name" value="Trnald_Bac_Plnt"/>
    <property type="match status" value="1"/>
</dbReference>
<evidence type="ECO:0000256" key="6">
    <source>
        <dbReference type="ARBA" id="ARBA00018292"/>
    </source>
</evidence>
<keyword evidence="7 12" id="KW-0963">Cytoplasm</keyword>
<sequence>MTNANLAALAASGVSIWLDDLNRDLIDSGTLEEYTRDLAIVGVTTNPAIFKAAIADGDAYSGAISEAISSAGDAQGDELVDHVVRELTTEDVRRACDVLRPIYDNSRGVDGRVSLEVDPRLAHDTEATVAQALELAASVDRPNVMIKIPATLEGLPAISRVLAEGVDVNVTLIFSPDRYRKVAQAYISGLAAAHANGHDISAIHSVASVFVSRLDTEVDCRLSEDSELRGLAGLAGARLCHAEFQDITRTADWKELASAGAQPQRLLWASTGVKNPDYPDTMYVTGLVTHGTVNTLPMDTITAFAEHGEVGGDTVRGTEEDSRSVFARLAEEGIDLDEVFALLETQGVDKFIKAWNDLYDAVRAQV</sequence>
<feature type="active site" description="Schiff-base intermediate with substrate" evidence="12">
    <location>
        <position position="147"/>
    </location>
</feature>
<comment type="catalytic activity">
    <reaction evidence="11 12">
        <text>D-sedoheptulose 7-phosphate + D-glyceraldehyde 3-phosphate = D-erythrose 4-phosphate + beta-D-fructose 6-phosphate</text>
        <dbReference type="Rhea" id="RHEA:17053"/>
        <dbReference type="ChEBI" id="CHEBI:16897"/>
        <dbReference type="ChEBI" id="CHEBI:57483"/>
        <dbReference type="ChEBI" id="CHEBI:57634"/>
        <dbReference type="ChEBI" id="CHEBI:59776"/>
        <dbReference type="EC" id="2.2.1.2"/>
    </reaction>
</comment>
<evidence type="ECO:0000313" key="13">
    <source>
        <dbReference type="EMBL" id="ANI92471.1"/>
    </source>
</evidence>
<dbReference type="InterPro" id="IPR004732">
    <property type="entry name" value="Transaldolase_2"/>
</dbReference>
<evidence type="ECO:0000256" key="12">
    <source>
        <dbReference type="HAMAP-Rule" id="MF_00493"/>
    </source>
</evidence>
<keyword evidence="14" id="KW-1185">Reference proteome</keyword>
<accession>A0A173LLT4</accession>